<organism evidence="2 3">
    <name type="scientific">Gossypium davidsonii</name>
    <name type="common">Davidson's cotton</name>
    <name type="synonym">Gossypium klotzschianum subsp. davidsonii</name>
    <dbReference type="NCBI Taxonomy" id="34287"/>
    <lineage>
        <taxon>Eukaryota</taxon>
        <taxon>Viridiplantae</taxon>
        <taxon>Streptophyta</taxon>
        <taxon>Embryophyta</taxon>
        <taxon>Tracheophyta</taxon>
        <taxon>Spermatophyta</taxon>
        <taxon>Magnoliopsida</taxon>
        <taxon>eudicotyledons</taxon>
        <taxon>Gunneridae</taxon>
        <taxon>Pentapetalae</taxon>
        <taxon>rosids</taxon>
        <taxon>malvids</taxon>
        <taxon>Malvales</taxon>
        <taxon>Malvaceae</taxon>
        <taxon>Malvoideae</taxon>
        <taxon>Gossypium</taxon>
    </lineage>
</organism>
<proteinExistence type="predicted"/>
<sequence>MSKLWDFTRISVTQKNLHELKEIWDQWDDEIKQLFYREYGNLSYLLDVKVDNHLFRALTQYWNHAYSYFTSGKVDLVPTVEEYTTLLRCPRIQVDKVYSRVANVLTFLKRLMNITGMSEPWVAAQIKQKGDSKCIPWKSLRDLILVHPNTKKRVNIFTLSIYELVIFPKVLGHVDNAVLDLFDRLDKRVTPVSIILAKTFRYLSACQRVGEGRFIECAQLLLAWFHGHFWKSLQDKDVEWRAPRMILNEILYRSGDFDWVPLLWICGAVGYAPLLVLR</sequence>
<dbReference type="EMBL" id="JABFAC010000005">
    <property type="protein sequence ID" value="MBA0613529.1"/>
    <property type="molecule type" value="Genomic_DNA"/>
</dbReference>
<evidence type="ECO:0000259" key="1">
    <source>
        <dbReference type="Pfam" id="PF24924"/>
    </source>
</evidence>
<dbReference type="PANTHER" id="PTHR48200">
    <property type="entry name" value="PROTEIN, PUTATIVE-RELATED"/>
    <property type="match status" value="1"/>
</dbReference>
<dbReference type="Proteomes" id="UP000593561">
    <property type="component" value="Unassembled WGS sequence"/>
</dbReference>
<reference evidence="2 3" key="1">
    <citation type="journal article" date="2019" name="Genome Biol. Evol.">
        <title>Insights into the evolution of the New World diploid cottons (Gossypium, subgenus Houzingenia) based on genome sequencing.</title>
        <authorList>
            <person name="Grover C.E."/>
            <person name="Arick M.A. 2nd"/>
            <person name="Thrash A."/>
            <person name="Conover J.L."/>
            <person name="Sanders W.S."/>
            <person name="Peterson D.G."/>
            <person name="Frelichowski J.E."/>
            <person name="Scheffler J.A."/>
            <person name="Scheffler B.E."/>
            <person name="Wendel J.F."/>
        </authorList>
    </citation>
    <scope>NUCLEOTIDE SEQUENCE [LARGE SCALE GENOMIC DNA]</scope>
    <source>
        <strain evidence="2">27</strain>
        <tissue evidence="2">Leaf</tissue>
    </source>
</reference>
<dbReference type="Pfam" id="PF24924">
    <property type="entry name" value="DUF7745"/>
    <property type="match status" value="1"/>
</dbReference>
<dbReference type="AlphaFoldDB" id="A0A7J8RI44"/>
<feature type="domain" description="DUF7745" evidence="1">
    <location>
        <begin position="21"/>
        <end position="278"/>
    </location>
</feature>
<evidence type="ECO:0000313" key="2">
    <source>
        <dbReference type="EMBL" id="MBA0613529.1"/>
    </source>
</evidence>
<keyword evidence="3" id="KW-1185">Reference proteome</keyword>
<protein>
    <recommendedName>
        <fullName evidence="1">DUF7745 domain-containing protein</fullName>
    </recommendedName>
</protein>
<name>A0A7J8RI44_GOSDV</name>
<accession>A0A7J8RI44</accession>
<dbReference type="InterPro" id="IPR056647">
    <property type="entry name" value="DUF7745"/>
</dbReference>
<gene>
    <name evidence="2" type="ORF">Godav_013949</name>
</gene>
<dbReference type="PANTHER" id="PTHR48200:SF1">
    <property type="entry name" value="AMINOTRANSFERASE-LIKE PLANT MOBILE DOMAIN-CONTAINING PROTEIN"/>
    <property type="match status" value="1"/>
</dbReference>
<comment type="caution">
    <text evidence="2">The sequence shown here is derived from an EMBL/GenBank/DDBJ whole genome shotgun (WGS) entry which is preliminary data.</text>
</comment>
<evidence type="ECO:0000313" key="3">
    <source>
        <dbReference type="Proteomes" id="UP000593561"/>
    </source>
</evidence>